<sequence length="128" mass="13116">MGQPVVHFEIIGNDPAKLRGYYGGLFGWEFHTGDATSEKVSQPGMYGFVDGSTTGDGDGINGGVGGGPGRQAQVLFYVAVPDVEAALREAESLGGRRLMGPEPESGDFAVGRFADPEGNVVGVAGPSA</sequence>
<evidence type="ECO:0000259" key="1">
    <source>
        <dbReference type="PROSITE" id="PS51819"/>
    </source>
</evidence>
<dbReference type="EMBL" id="JADOGI010000008">
    <property type="protein sequence ID" value="MBF8184985.1"/>
    <property type="molecule type" value="Genomic_DNA"/>
</dbReference>
<dbReference type="Proteomes" id="UP000605361">
    <property type="component" value="Unassembled WGS sequence"/>
</dbReference>
<gene>
    <name evidence="2" type="ORF">ITP53_04385</name>
</gene>
<dbReference type="Pfam" id="PF18029">
    <property type="entry name" value="Glyoxalase_6"/>
    <property type="match status" value="1"/>
</dbReference>
<dbReference type="InterPro" id="IPR029068">
    <property type="entry name" value="Glyas_Bleomycin-R_OHBP_Dase"/>
</dbReference>
<name>A0A931EW96_9ACTN</name>
<proteinExistence type="predicted"/>
<feature type="domain" description="VOC" evidence="1">
    <location>
        <begin position="4"/>
        <end position="126"/>
    </location>
</feature>
<dbReference type="AlphaFoldDB" id="A0A931EW96"/>
<dbReference type="PROSITE" id="PS51819">
    <property type="entry name" value="VOC"/>
    <property type="match status" value="1"/>
</dbReference>
<dbReference type="RefSeq" id="WP_195893976.1">
    <property type="nucleotide sequence ID" value="NZ_JADOGI010000008.1"/>
</dbReference>
<dbReference type="InterPro" id="IPR037523">
    <property type="entry name" value="VOC_core"/>
</dbReference>
<organism evidence="2 3">
    <name type="scientific">Nonomuraea cypriaca</name>
    <dbReference type="NCBI Taxonomy" id="1187855"/>
    <lineage>
        <taxon>Bacteria</taxon>
        <taxon>Bacillati</taxon>
        <taxon>Actinomycetota</taxon>
        <taxon>Actinomycetes</taxon>
        <taxon>Streptosporangiales</taxon>
        <taxon>Streptosporangiaceae</taxon>
        <taxon>Nonomuraea</taxon>
    </lineage>
</organism>
<reference evidence="2" key="1">
    <citation type="submission" date="2020-11" db="EMBL/GenBank/DDBJ databases">
        <title>Whole-genome analyses of Nonomuraea sp. K274.</title>
        <authorList>
            <person name="Veyisoglu A."/>
        </authorList>
    </citation>
    <scope>NUCLEOTIDE SEQUENCE</scope>
    <source>
        <strain evidence="2">K274</strain>
    </source>
</reference>
<protein>
    <submittedName>
        <fullName evidence="2">Glyoxalase</fullName>
    </submittedName>
</protein>
<dbReference type="Gene3D" id="3.10.180.10">
    <property type="entry name" value="2,3-Dihydroxybiphenyl 1,2-Dioxygenase, domain 1"/>
    <property type="match status" value="1"/>
</dbReference>
<dbReference type="InterPro" id="IPR041581">
    <property type="entry name" value="Glyoxalase_6"/>
</dbReference>
<dbReference type="SUPFAM" id="SSF54593">
    <property type="entry name" value="Glyoxalase/Bleomycin resistance protein/Dihydroxybiphenyl dioxygenase"/>
    <property type="match status" value="1"/>
</dbReference>
<evidence type="ECO:0000313" key="3">
    <source>
        <dbReference type="Proteomes" id="UP000605361"/>
    </source>
</evidence>
<accession>A0A931EW96</accession>
<comment type="caution">
    <text evidence="2">The sequence shown here is derived from an EMBL/GenBank/DDBJ whole genome shotgun (WGS) entry which is preliminary data.</text>
</comment>
<evidence type="ECO:0000313" key="2">
    <source>
        <dbReference type="EMBL" id="MBF8184985.1"/>
    </source>
</evidence>
<keyword evidence="3" id="KW-1185">Reference proteome</keyword>